<name>A0A8S3SVS0_MYTED</name>
<protein>
    <submittedName>
        <fullName evidence="2">Uncharacterized protein</fullName>
    </submittedName>
</protein>
<dbReference type="OrthoDB" id="10434283at2759"/>
<dbReference type="EMBL" id="CAJPWZ010001840">
    <property type="protein sequence ID" value="CAG2225208.1"/>
    <property type="molecule type" value="Genomic_DNA"/>
</dbReference>
<keyword evidence="3" id="KW-1185">Reference proteome</keyword>
<sequence length="164" mass="17633">MESRGLSQDPAQDPSRPPTQLFEDDSVSLAPRSQEGNLLNDQGGISVVDSVVSTEEDAFIPKEPSSGNSDCLRSLAYSIRSDMSDMPMSSPHRVTSTTPSDFMACSSIVKPESKGYYSFRESGHFTTSSSFVNSSLTEHLANTSKTGGSKFSGFGPASYPVRCR</sequence>
<evidence type="ECO:0000256" key="1">
    <source>
        <dbReference type="SAM" id="MobiDB-lite"/>
    </source>
</evidence>
<comment type="caution">
    <text evidence="2">The sequence shown here is derived from an EMBL/GenBank/DDBJ whole genome shotgun (WGS) entry which is preliminary data.</text>
</comment>
<evidence type="ECO:0000313" key="3">
    <source>
        <dbReference type="Proteomes" id="UP000683360"/>
    </source>
</evidence>
<evidence type="ECO:0000313" key="2">
    <source>
        <dbReference type="EMBL" id="CAG2225208.1"/>
    </source>
</evidence>
<feature type="region of interest" description="Disordered" evidence="1">
    <location>
        <begin position="1"/>
        <end position="44"/>
    </location>
</feature>
<gene>
    <name evidence="2" type="ORF">MEDL_38358</name>
</gene>
<organism evidence="2 3">
    <name type="scientific">Mytilus edulis</name>
    <name type="common">Blue mussel</name>
    <dbReference type="NCBI Taxonomy" id="6550"/>
    <lineage>
        <taxon>Eukaryota</taxon>
        <taxon>Metazoa</taxon>
        <taxon>Spiralia</taxon>
        <taxon>Lophotrochozoa</taxon>
        <taxon>Mollusca</taxon>
        <taxon>Bivalvia</taxon>
        <taxon>Autobranchia</taxon>
        <taxon>Pteriomorphia</taxon>
        <taxon>Mytilida</taxon>
        <taxon>Mytiloidea</taxon>
        <taxon>Mytilidae</taxon>
        <taxon>Mytilinae</taxon>
        <taxon>Mytilus</taxon>
    </lineage>
</organism>
<accession>A0A8S3SVS0</accession>
<reference evidence="2" key="1">
    <citation type="submission" date="2021-03" db="EMBL/GenBank/DDBJ databases">
        <authorList>
            <person name="Bekaert M."/>
        </authorList>
    </citation>
    <scope>NUCLEOTIDE SEQUENCE</scope>
</reference>
<dbReference type="Proteomes" id="UP000683360">
    <property type="component" value="Unassembled WGS sequence"/>
</dbReference>
<feature type="compositionally biased region" description="Polar residues" evidence="1">
    <location>
        <begin position="1"/>
        <end position="10"/>
    </location>
</feature>
<dbReference type="AlphaFoldDB" id="A0A8S3SVS0"/>
<proteinExistence type="predicted"/>